<dbReference type="AlphaFoldDB" id="A0A4S5BMU6"/>
<dbReference type="Pfam" id="PF05567">
    <property type="entry name" value="T4P_PilY1"/>
    <property type="match status" value="1"/>
</dbReference>
<comment type="similarity">
    <text evidence="2">Belongs to the PilY1 family.</text>
</comment>
<evidence type="ECO:0000256" key="6">
    <source>
        <dbReference type="ARBA" id="ARBA00023263"/>
    </source>
</evidence>
<organism evidence="8 9">
    <name type="scientific">Lampropedia aestuarii</name>
    <dbReference type="NCBI Taxonomy" id="2562762"/>
    <lineage>
        <taxon>Bacteria</taxon>
        <taxon>Pseudomonadati</taxon>
        <taxon>Pseudomonadota</taxon>
        <taxon>Betaproteobacteria</taxon>
        <taxon>Burkholderiales</taxon>
        <taxon>Comamonadaceae</taxon>
        <taxon>Lampropedia</taxon>
    </lineage>
</organism>
<dbReference type="SUPFAM" id="SSF50998">
    <property type="entry name" value="Quinoprotein alcohol dehydrogenase-like"/>
    <property type="match status" value="1"/>
</dbReference>
<comment type="caution">
    <text evidence="8">The sequence shown here is derived from an EMBL/GenBank/DDBJ whole genome shotgun (WGS) entry which is preliminary data.</text>
</comment>
<name>A0A4S5BMU6_9BURK</name>
<feature type="domain" description="PilY1 beta-propeller" evidence="7">
    <location>
        <begin position="595"/>
        <end position="921"/>
    </location>
</feature>
<evidence type="ECO:0000256" key="4">
    <source>
        <dbReference type="ARBA" id="ARBA00022723"/>
    </source>
</evidence>
<protein>
    <recommendedName>
        <fullName evidence="7">PilY1 beta-propeller domain-containing protein</fullName>
    </recommendedName>
</protein>
<evidence type="ECO:0000259" key="7">
    <source>
        <dbReference type="Pfam" id="PF05567"/>
    </source>
</evidence>
<evidence type="ECO:0000256" key="5">
    <source>
        <dbReference type="ARBA" id="ARBA00022837"/>
    </source>
</evidence>
<dbReference type="EMBL" id="SSWX01000008">
    <property type="protein sequence ID" value="THJ33947.1"/>
    <property type="molecule type" value="Genomic_DNA"/>
</dbReference>
<keyword evidence="9" id="KW-1185">Reference proteome</keyword>
<dbReference type="GO" id="GO:0046872">
    <property type="term" value="F:metal ion binding"/>
    <property type="evidence" value="ECO:0007669"/>
    <property type="project" value="UniProtKB-KW"/>
</dbReference>
<keyword evidence="6" id="KW-0281">Fimbrium</keyword>
<evidence type="ECO:0000256" key="1">
    <source>
        <dbReference type="ARBA" id="ARBA00004561"/>
    </source>
</evidence>
<dbReference type="InterPro" id="IPR011047">
    <property type="entry name" value="Quinoprotein_ADH-like_sf"/>
</dbReference>
<sequence length="1112" mass="121172">MGPTPDRLYAMSNWNTCRSEELRMSRISQNRRIGPVPMGLKLLACAAVLVSLVAESGAEPIPLMQIPAVNMGRPPAPNVIVSIDDSGSMLYRVDAEKYADSKQRETADTRMAILRASLLQAFSEENIPNGAIRLAWMSMNGCPNIPSAAGGCSNTNGMRILDAAHRKRFLDWVSGKTTGGSLTAGGNTPALRMLFNAGNYLKSNRQPWLNDPSVSNSGALACRRTYNIFMSDGGWNNQAVLPAAGMIGNYSNRRQPLQLPDGTSYDISNPQLNIYRDRSRFPNGFVPGTGSSAWNWPTLSDLAFYFWANDLSGQGRQVEPKMVERVARPIKGASWSLEPYWNPANNVATWQHMTVYSVGFGVGANWAPLGARPVFGSDTWNGGDYDDLLSGSKRWIDPYSTTNAVLRMPELWHMAINSRGKYIPVTRAEDLTPAFRDILNEIIVDSQLPMTSVALSAATTRADSLMFTASYNPATWSGYVQAQTVKAGNAAIDANNQAWGGKNTAQIMSAQGANWFNQRKIVSANSNGQAIEWKWSELDASQQALLNSTDQLGQNRLLYLRGDQSKELGKSGGVFRQRESIHGDVVNSQIWFMPGNHYRTATKKPDRPDMLYVGANDGMLHAFNASTGREMLAYVPKGLISQLPLLTEPGYAIRHRYFVDGSAFTGDVFTHQKNSDGSTNTALPKSYLAGFLGAGGRGYFVLDVTAPQDFATAQPGEVLVLDQTLDPSEQFESTDARAWLGHIMAQPVVDQVDTRLSNQLVRMNDGRWALVMGNGYNSQNEQAALLVQFLEGAKELKVIPASATEPLGNSNGLAAPRLIDLNGDGAVDVAYAGDLLGNVWKFDLSSASPADWKASFSGTPLFQAQRVGAGAAQSRPAITTAPAFAFHPDGGIMLMFGTGRLLSNADRSSIDKEYVLAIRDAANYSSTPVLAGGVANTLGTVELVDNSSDQVDWQDLVEIQTTLNGDSWNLSNTPVDYSSKKGWFFQLPVIGSRVLENSVWTIGEQFRVPIELPVQGGSLEVKETCDVEFAAGQYYQANLAIRTAAPVLPPAQCDANGGNCKDWLQDPLIKPDQREYRSQYLMGDGQLWSPGVAEPEPLFSIMPLTPSWRPIR</sequence>
<dbReference type="GO" id="GO:0009289">
    <property type="term" value="C:pilus"/>
    <property type="evidence" value="ECO:0007669"/>
    <property type="project" value="UniProtKB-SubCell"/>
</dbReference>
<evidence type="ECO:0000256" key="3">
    <source>
        <dbReference type="ARBA" id="ARBA00022558"/>
    </source>
</evidence>
<dbReference type="OrthoDB" id="7156875at2"/>
<accession>A0A4S5BMU6</accession>
<dbReference type="Proteomes" id="UP000306236">
    <property type="component" value="Unassembled WGS sequence"/>
</dbReference>
<evidence type="ECO:0000256" key="2">
    <source>
        <dbReference type="ARBA" id="ARBA00008387"/>
    </source>
</evidence>
<evidence type="ECO:0000313" key="8">
    <source>
        <dbReference type="EMBL" id="THJ33947.1"/>
    </source>
</evidence>
<comment type="subcellular location">
    <subcellularLocation>
        <location evidence="1">Fimbrium</location>
    </subcellularLocation>
</comment>
<dbReference type="InterPro" id="IPR008707">
    <property type="entry name" value="B-propeller_PilY1"/>
</dbReference>
<keyword evidence="3" id="KW-1029">Fimbrium biogenesis</keyword>
<reference evidence="8 9" key="1">
    <citation type="submission" date="2019-04" db="EMBL/GenBank/DDBJ databases">
        <title>Lampropedia sp YIM MLB12 draf genome.</title>
        <authorList>
            <person name="Wang Y.-X."/>
        </authorList>
    </citation>
    <scope>NUCLEOTIDE SEQUENCE [LARGE SCALE GENOMIC DNA]</scope>
    <source>
        <strain evidence="8 9">YIM MLB12</strain>
    </source>
</reference>
<proteinExistence type="inferred from homology"/>
<evidence type="ECO:0000313" key="9">
    <source>
        <dbReference type="Proteomes" id="UP000306236"/>
    </source>
</evidence>
<keyword evidence="4" id="KW-0479">Metal-binding</keyword>
<keyword evidence="5" id="KW-0106">Calcium</keyword>
<gene>
    <name evidence="8" type="ORF">E8K88_07560</name>
</gene>